<dbReference type="SUPFAM" id="SSF52172">
    <property type="entry name" value="CheY-like"/>
    <property type="match status" value="1"/>
</dbReference>
<evidence type="ECO:0000313" key="3">
    <source>
        <dbReference type="Proteomes" id="UP000320876"/>
    </source>
</evidence>
<dbReference type="InterPro" id="IPR005561">
    <property type="entry name" value="ANTAR"/>
</dbReference>
<dbReference type="PROSITE" id="PS01286">
    <property type="entry name" value="FA58C_2"/>
    <property type="match status" value="1"/>
</dbReference>
<dbReference type="InterPro" id="IPR011006">
    <property type="entry name" value="CheY-like_superfamily"/>
</dbReference>
<organism evidence="2 3">
    <name type="scientific">Amycolatopsis cihanbeyliensis</name>
    <dbReference type="NCBI Taxonomy" id="1128664"/>
    <lineage>
        <taxon>Bacteria</taxon>
        <taxon>Bacillati</taxon>
        <taxon>Actinomycetota</taxon>
        <taxon>Actinomycetes</taxon>
        <taxon>Pseudonocardiales</taxon>
        <taxon>Pseudonocardiaceae</taxon>
        <taxon>Amycolatopsis</taxon>
    </lineage>
</organism>
<gene>
    <name evidence="2" type="ORF">FB471_6581</name>
</gene>
<protein>
    <submittedName>
        <fullName evidence="2">ANTAR domain-containing protein</fullName>
    </submittedName>
</protein>
<name>A0A542CUA8_AMYCI</name>
<dbReference type="InterPro" id="IPR036388">
    <property type="entry name" value="WH-like_DNA-bd_sf"/>
</dbReference>
<dbReference type="EMBL" id="VFML01000002">
    <property type="protein sequence ID" value="TQI94416.1"/>
    <property type="molecule type" value="Genomic_DNA"/>
</dbReference>
<feature type="domain" description="ANTAR" evidence="1">
    <location>
        <begin position="157"/>
        <end position="218"/>
    </location>
</feature>
<proteinExistence type="predicted"/>
<dbReference type="Proteomes" id="UP000320876">
    <property type="component" value="Unassembled WGS sequence"/>
</dbReference>
<dbReference type="PROSITE" id="PS50921">
    <property type="entry name" value="ANTAR"/>
    <property type="match status" value="1"/>
</dbReference>
<accession>A0A542CUA8</accession>
<dbReference type="OrthoDB" id="4946329at2"/>
<dbReference type="Pfam" id="PF03861">
    <property type="entry name" value="ANTAR"/>
    <property type="match status" value="1"/>
</dbReference>
<sequence>MTNGDLAPAARLRLGPELLSTLLDYLRGEIAGCLGAGLCTAAAEPRLLASSGVAAEFDRLQRELDCGPTTHAAREQEAVSSADLATDERWPELAAAVAARPDGPSPLAARAVAGSWDDEGPIVFTLYLDHEPTATDLRTIEQVEPMLAMSAALVEYCSDEVLRADQLVQMVEHRRIIEQAKGMIMAACRCDAETAFRSLVVASQHFNVKLRDLAVATVELVGDAPAEEAPSELLGAKGTVEPAGNKARHAANRMWAALDSG</sequence>
<dbReference type="GO" id="GO:0003723">
    <property type="term" value="F:RNA binding"/>
    <property type="evidence" value="ECO:0007669"/>
    <property type="project" value="InterPro"/>
</dbReference>
<dbReference type="RefSeq" id="WP_142003645.1">
    <property type="nucleotide sequence ID" value="NZ_VFML01000002.1"/>
</dbReference>
<dbReference type="SMART" id="SM01012">
    <property type="entry name" value="ANTAR"/>
    <property type="match status" value="1"/>
</dbReference>
<dbReference type="InterPro" id="IPR000421">
    <property type="entry name" value="FA58C"/>
</dbReference>
<evidence type="ECO:0000259" key="1">
    <source>
        <dbReference type="PROSITE" id="PS50921"/>
    </source>
</evidence>
<comment type="caution">
    <text evidence="2">The sequence shown here is derived from an EMBL/GenBank/DDBJ whole genome shotgun (WGS) entry which is preliminary data.</text>
</comment>
<evidence type="ECO:0000313" key="2">
    <source>
        <dbReference type="EMBL" id="TQI94416.1"/>
    </source>
</evidence>
<keyword evidence="3" id="KW-1185">Reference proteome</keyword>
<reference evidence="2 3" key="1">
    <citation type="submission" date="2019-06" db="EMBL/GenBank/DDBJ databases">
        <title>Sequencing the genomes of 1000 actinobacteria strains.</title>
        <authorList>
            <person name="Klenk H.-P."/>
        </authorList>
    </citation>
    <scope>NUCLEOTIDE SEQUENCE [LARGE SCALE GENOMIC DNA]</scope>
    <source>
        <strain evidence="2 3">DSM 45679</strain>
    </source>
</reference>
<dbReference type="AlphaFoldDB" id="A0A542CUA8"/>
<dbReference type="Gene3D" id="1.10.10.10">
    <property type="entry name" value="Winged helix-like DNA-binding domain superfamily/Winged helix DNA-binding domain"/>
    <property type="match status" value="1"/>
</dbReference>